<sequence>MTERSAMLRGYDAPQPETIDEDGAYVDADGAYVDADAWGAENRYDPEDLPLWDSGCIQASDCPHGGKIGTERLVRGADGRWVGHTGLLRIRDLSHPDWTGFAHRECADAALGLGGWERLDFRVEEV</sequence>
<protein>
    <submittedName>
        <fullName evidence="1">Uncharacterized protein</fullName>
    </submittedName>
</protein>
<dbReference type="Proteomes" id="UP000295626">
    <property type="component" value="Unassembled WGS sequence"/>
</dbReference>
<dbReference type="EMBL" id="SMKE01000335">
    <property type="protein sequence ID" value="TDB94912.1"/>
    <property type="molecule type" value="Genomic_DNA"/>
</dbReference>
<organism evidence="1 2">
    <name type="scientific">Micromonospora fluostatini</name>
    <dbReference type="NCBI Taxonomy" id="1629071"/>
    <lineage>
        <taxon>Bacteria</taxon>
        <taxon>Bacillati</taxon>
        <taxon>Actinomycetota</taxon>
        <taxon>Actinomycetes</taxon>
        <taxon>Micromonosporales</taxon>
        <taxon>Micromonosporaceae</taxon>
        <taxon>Micromonospora</taxon>
    </lineage>
</organism>
<evidence type="ECO:0000313" key="2">
    <source>
        <dbReference type="Proteomes" id="UP000295626"/>
    </source>
</evidence>
<reference evidence="1 2" key="1">
    <citation type="submission" date="2019-02" db="EMBL/GenBank/DDBJ databases">
        <title>Draft genome sequences of novel Actinobacteria.</title>
        <authorList>
            <person name="Sahin N."/>
            <person name="Ay H."/>
            <person name="Saygin H."/>
        </authorList>
    </citation>
    <scope>NUCLEOTIDE SEQUENCE [LARGE SCALE GENOMIC DNA]</scope>
    <source>
        <strain evidence="1 2">JCM 30529</strain>
    </source>
</reference>
<name>A0ABY2DGP4_9ACTN</name>
<gene>
    <name evidence="1" type="ORF">E1091_10580</name>
</gene>
<keyword evidence="2" id="KW-1185">Reference proteome</keyword>
<proteinExistence type="predicted"/>
<comment type="caution">
    <text evidence="1">The sequence shown here is derived from an EMBL/GenBank/DDBJ whole genome shotgun (WGS) entry which is preliminary data.</text>
</comment>
<accession>A0ABY2DGP4</accession>
<evidence type="ECO:0000313" key="1">
    <source>
        <dbReference type="EMBL" id="TDB94912.1"/>
    </source>
</evidence>